<sequence length="366" mass="39016">MCNKRFWLGLVPVWVVLAFLGGIFVRARADVHAQTESPVAFTYQGQLQENGTPAEGNYDLRFRLYNAEEGGNPLGEVVYQNVSVSQGRFSVLLPFMPEVLEAEPGYLEIAVRPGGSEEEFTPLSPRQALTRVPFAWRADRALVAAQAEAVPWSGISGKPAGLEDGDNDTTYSAGSGLVLDDSTFALDGAYLDAQYWRLGGNALGSESTMLGSTDNQSWGLMVNGVEALSLSSAGEGQATIKFTQNAGSEKAIEIGERYRDNGIVAWGQVNGNGELISGLGVDSVSINSDNSFHVVLNVAADASSFLMVTATPVVDEASGMPISGLTLVVSKVDLKTDGKPEFDVFIIEEGTITSGFYGFNFIVTGR</sequence>
<dbReference type="STRING" id="869279.SE15_06205"/>
<dbReference type="EMBL" id="LGKO01000002">
    <property type="protein sequence ID" value="KPL84640.1"/>
    <property type="molecule type" value="Genomic_DNA"/>
</dbReference>
<proteinExistence type="predicted"/>
<dbReference type="RefSeq" id="WP_054521199.1">
    <property type="nucleotide sequence ID" value="NZ_LGKO01000002.1"/>
</dbReference>
<keyword evidence="2" id="KW-1185">Reference proteome</keyword>
<evidence type="ECO:0000313" key="1">
    <source>
        <dbReference type="EMBL" id="KPL84640.1"/>
    </source>
</evidence>
<organism evidence="1 2">
    <name type="scientific">Thermanaerothrix daxensis</name>
    <dbReference type="NCBI Taxonomy" id="869279"/>
    <lineage>
        <taxon>Bacteria</taxon>
        <taxon>Bacillati</taxon>
        <taxon>Chloroflexota</taxon>
        <taxon>Anaerolineae</taxon>
        <taxon>Anaerolineales</taxon>
        <taxon>Anaerolineaceae</taxon>
        <taxon>Thermanaerothrix</taxon>
    </lineage>
</organism>
<gene>
    <name evidence="1" type="ORF">SE15_06205</name>
</gene>
<comment type="caution">
    <text evidence="1">The sequence shown here is derived from an EMBL/GenBank/DDBJ whole genome shotgun (WGS) entry which is preliminary data.</text>
</comment>
<name>A0A0P6XQ52_9CHLR</name>
<dbReference type="OrthoDB" id="166852at2"/>
<protein>
    <submittedName>
        <fullName evidence="1">Uncharacterized protein</fullName>
    </submittedName>
</protein>
<evidence type="ECO:0000313" key="2">
    <source>
        <dbReference type="Proteomes" id="UP000050544"/>
    </source>
</evidence>
<dbReference type="AlphaFoldDB" id="A0A0P6XQ52"/>
<reference evidence="1 2" key="1">
    <citation type="submission" date="2015-07" db="EMBL/GenBank/DDBJ databases">
        <title>Whole genome sequence of Thermanaerothrix daxensis DSM 23592.</title>
        <authorList>
            <person name="Hemp J."/>
            <person name="Ward L.M."/>
            <person name="Pace L.A."/>
            <person name="Fischer W.W."/>
        </authorList>
    </citation>
    <scope>NUCLEOTIDE SEQUENCE [LARGE SCALE GENOMIC DNA]</scope>
    <source>
        <strain evidence="1 2">GNS-1</strain>
    </source>
</reference>
<accession>A0A0P6XQ52</accession>
<dbReference type="Proteomes" id="UP000050544">
    <property type="component" value="Unassembled WGS sequence"/>
</dbReference>